<dbReference type="Proteomes" id="UP000823775">
    <property type="component" value="Unassembled WGS sequence"/>
</dbReference>
<dbReference type="EMBL" id="JACEIK010002224">
    <property type="protein sequence ID" value="MCD9559815.1"/>
    <property type="molecule type" value="Genomic_DNA"/>
</dbReference>
<keyword evidence="2" id="KW-1185">Reference proteome</keyword>
<evidence type="ECO:0000313" key="1">
    <source>
        <dbReference type="EMBL" id="MCD9559815.1"/>
    </source>
</evidence>
<name>A0ABS8UMX3_DATST</name>
<sequence length="168" mass="19052">MRSQVILFTTRTFNAFLGMLAKDAELYFQLNEKPPYKDILHTLCGENAMALWTRSDNDTHPILPYSYLYRAAKVWYGIEEEEANLQLPLAGHLVGELIDVAKLKKLDIVTAPTLTQAKCQARDNSWRVRTTFVEPLDDDEPIVLTNEVDEDDATTSTIMVDDIDDVDG</sequence>
<accession>A0ABS8UMX3</accession>
<organism evidence="1 2">
    <name type="scientific">Datura stramonium</name>
    <name type="common">Jimsonweed</name>
    <name type="synonym">Common thornapple</name>
    <dbReference type="NCBI Taxonomy" id="4076"/>
    <lineage>
        <taxon>Eukaryota</taxon>
        <taxon>Viridiplantae</taxon>
        <taxon>Streptophyta</taxon>
        <taxon>Embryophyta</taxon>
        <taxon>Tracheophyta</taxon>
        <taxon>Spermatophyta</taxon>
        <taxon>Magnoliopsida</taxon>
        <taxon>eudicotyledons</taxon>
        <taxon>Gunneridae</taxon>
        <taxon>Pentapetalae</taxon>
        <taxon>asterids</taxon>
        <taxon>lamiids</taxon>
        <taxon>Solanales</taxon>
        <taxon>Solanaceae</taxon>
        <taxon>Solanoideae</taxon>
        <taxon>Datureae</taxon>
        <taxon>Datura</taxon>
    </lineage>
</organism>
<evidence type="ECO:0000313" key="2">
    <source>
        <dbReference type="Proteomes" id="UP000823775"/>
    </source>
</evidence>
<comment type="caution">
    <text evidence="1">The sequence shown here is derived from an EMBL/GenBank/DDBJ whole genome shotgun (WGS) entry which is preliminary data.</text>
</comment>
<proteinExistence type="predicted"/>
<protein>
    <submittedName>
        <fullName evidence="1">Uncharacterized protein</fullName>
    </submittedName>
</protein>
<gene>
    <name evidence="1" type="ORF">HAX54_018116</name>
</gene>
<reference evidence="1 2" key="1">
    <citation type="journal article" date="2021" name="BMC Genomics">
        <title>Datura genome reveals duplications of psychoactive alkaloid biosynthetic genes and high mutation rate following tissue culture.</title>
        <authorList>
            <person name="Rajewski A."/>
            <person name="Carter-House D."/>
            <person name="Stajich J."/>
            <person name="Litt A."/>
        </authorList>
    </citation>
    <scope>NUCLEOTIDE SEQUENCE [LARGE SCALE GENOMIC DNA]</scope>
    <source>
        <strain evidence="1">AR-01</strain>
    </source>
</reference>